<name>A0A5D3DCR2_CUCMM</name>
<evidence type="ECO:0000313" key="5">
    <source>
        <dbReference type="Proteomes" id="UP000321947"/>
    </source>
</evidence>
<feature type="compositionally biased region" description="Polar residues" evidence="1">
    <location>
        <begin position="401"/>
        <end position="410"/>
    </location>
</feature>
<dbReference type="Pfam" id="PF07727">
    <property type="entry name" value="RVT_2"/>
    <property type="match status" value="1"/>
</dbReference>
<dbReference type="EMBL" id="SSTD01005662">
    <property type="protein sequence ID" value="TYK21447.1"/>
    <property type="molecule type" value="Genomic_DNA"/>
</dbReference>
<feature type="region of interest" description="Disordered" evidence="1">
    <location>
        <begin position="395"/>
        <end position="446"/>
    </location>
</feature>
<sequence>MPKGDFQPDNAKTNSKITDEVINNETVFVLSTHVKKNHPSSSIIGDPSAGITTRRKEKVDYTKMIADLCYVSIIEPTSIENALKDEYWINAMQVELLQFKHNNVWTLVPKPDGANIIETKWIFKNKTDESGCVIRNKARLVAQGLCIGRRKFKLFQMDVKSVFLNGYLNEEVYVAQPKGFVDSEFPQYVYKLNKALYGLKQAPRAWYERLTMYLGERGYFKGETDKTLFINRTNTDLIIKQRSEGMFISQEKYAKNLVKNFGLDQSQYKRTSAATHAQITKDTIESTMVNTRKGTYPDKSSEEVLEASSSRATVHGIRVYWRCFKSTLPQRPYRIPSEKAHADIRSGSTQSVHEEIVSGNVMKDAETASTVSEDHLSAMDSDDLDGVPLVQLSSVEPGPSLYSSPIQSPTPDIAALSDSHATPSAASSVPVGGTEARSEETPFDNVDDVEPVAPGDHNDKVLVVDTVDPRAQQETPSLPTESKPVRKKGQQIRRNITIKASRKEILLNIPSVSIDGISFYLEENVQHWKSVVQRRIADKVNISDKHHSCVSIMNLIEKAGLSKTISNVGPFYPQLMKEFIVNFPAGFNDPSSPDYQTVHIRGFKFTISPTVINGTLSSWPVNGIPAVALSVKYVILHKIGIANWFPSSHASSVSATLGTFLYHICNDDKVDAGAFIYNQLLRHVGSFGVKLPIALPRFFSSLLLHLNAVVLTTSDAPSPDPKTLTLSYRLFQGSYVPDIDHDVHSSQGPRLFDMTDWDEATDGFFVDRELDSRILNSLTTESRSLSTAISLMSERRLEIDSLIRHLKNFAPSSSLGDPSAN</sequence>
<dbReference type="InterPro" id="IPR013103">
    <property type="entry name" value="RVT_2"/>
</dbReference>
<dbReference type="InterPro" id="IPR046796">
    <property type="entry name" value="Transposase_32_dom"/>
</dbReference>
<accession>A0A5D3DCR2</accession>
<reference evidence="4 5" key="1">
    <citation type="submission" date="2019-08" db="EMBL/GenBank/DDBJ databases">
        <title>Draft genome sequences of two oriental melons (Cucumis melo L. var makuwa).</title>
        <authorList>
            <person name="Kwon S.-Y."/>
        </authorList>
    </citation>
    <scope>NUCLEOTIDE SEQUENCE [LARGE SCALE GENOMIC DNA]</scope>
    <source>
        <strain evidence="5">cv. Chang Bougi</strain>
        <tissue evidence="4">Leaf</tissue>
    </source>
</reference>
<evidence type="ECO:0000313" key="4">
    <source>
        <dbReference type="EMBL" id="TYK21447.1"/>
    </source>
</evidence>
<evidence type="ECO:0000259" key="3">
    <source>
        <dbReference type="Pfam" id="PF20167"/>
    </source>
</evidence>
<comment type="caution">
    <text evidence="4">The sequence shown here is derived from an EMBL/GenBank/DDBJ whole genome shotgun (WGS) entry which is preliminary data.</text>
</comment>
<evidence type="ECO:0000256" key="1">
    <source>
        <dbReference type="SAM" id="MobiDB-lite"/>
    </source>
</evidence>
<dbReference type="Proteomes" id="UP000321947">
    <property type="component" value="Unassembled WGS sequence"/>
</dbReference>
<feature type="domain" description="Putative plant transposon protein" evidence="3">
    <location>
        <begin position="559"/>
        <end position="704"/>
    </location>
</feature>
<organism evidence="4 5">
    <name type="scientific">Cucumis melo var. makuwa</name>
    <name type="common">Oriental melon</name>
    <dbReference type="NCBI Taxonomy" id="1194695"/>
    <lineage>
        <taxon>Eukaryota</taxon>
        <taxon>Viridiplantae</taxon>
        <taxon>Streptophyta</taxon>
        <taxon>Embryophyta</taxon>
        <taxon>Tracheophyta</taxon>
        <taxon>Spermatophyta</taxon>
        <taxon>Magnoliopsida</taxon>
        <taxon>eudicotyledons</taxon>
        <taxon>Gunneridae</taxon>
        <taxon>Pentapetalae</taxon>
        <taxon>rosids</taxon>
        <taxon>fabids</taxon>
        <taxon>Cucurbitales</taxon>
        <taxon>Cucurbitaceae</taxon>
        <taxon>Benincaseae</taxon>
        <taxon>Cucumis</taxon>
    </lineage>
</organism>
<proteinExistence type="predicted"/>
<evidence type="ECO:0000259" key="2">
    <source>
        <dbReference type="Pfam" id="PF07727"/>
    </source>
</evidence>
<feature type="domain" description="Reverse transcriptase Ty1/copia-type" evidence="2">
    <location>
        <begin position="152"/>
        <end position="252"/>
    </location>
</feature>
<gene>
    <name evidence="4" type="ORF">E5676_scaffold609G001170</name>
</gene>
<dbReference type="AlphaFoldDB" id="A0A5D3DCR2"/>
<feature type="region of interest" description="Disordered" evidence="1">
    <location>
        <begin position="470"/>
        <end position="491"/>
    </location>
</feature>
<protein>
    <submittedName>
        <fullName evidence="4">Uncharacterized protein</fullName>
    </submittedName>
</protein>
<dbReference type="Pfam" id="PF20167">
    <property type="entry name" value="Transposase_32"/>
    <property type="match status" value="1"/>
</dbReference>